<feature type="compositionally biased region" description="Low complexity" evidence="1">
    <location>
        <begin position="133"/>
        <end position="146"/>
    </location>
</feature>
<reference evidence="2 3" key="1">
    <citation type="submission" date="2020-07" db="EMBL/GenBank/DDBJ databases">
        <title>Comparative genomics of pyrophilous fungi reveals a link between fire events and developmental genes.</title>
        <authorList>
            <consortium name="DOE Joint Genome Institute"/>
            <person name="Steindorff A.S."/>
            <person name="Carver A."/>
            <person name="Calhoun S."/>
            <person name="Stillman K."/>
            <person name="Liu H."/>
            <person name="Lipzen A."/>
            <person name="Pangilinan J."/>
            <person name="Labutti K."/>
            <person name="Bruns T.D."/>
            <person name="Grigoriev I.V."/>
        </authorList>
    </citation>
    <scope>NUCLEOTIDE SEQUENCE [LARGE SCALE GENOMIC DNA]</scope>
    <source>
        <strain evidence="2 3">CBS 144469</strain>
    </source>
</reference>
<organism evidence="2 3">
    <name type="scientific">Ephemerocybe angulata</name>
    <dbReference type="NCBI Taxonomy" id="980116"/>
    <lineage>
        <taxon>Eukaryota</taxon>
        <taxon>Fungi</taxon>
        <taxon>Dikarya</taxon>
        <taxon>Basidiomycota</taxon>
        <taxon>Agaricomycotina</taxon>
        <taxon>Agaricomycetes</taxon>
        <taxon>Agaricomycetidae</taxon>
        <taxon>Agaricales</taxon>
        <taxon>Agaricineae</taxon>
        <taxon>Psathyrellaceae</taxon>
        <taxon>Ephemerocybe</taxon>
    </lineage>
</organism>
<dbReference type="EMBL" id="JACGCI010000003">
    <property type="protein sequence ID" value="KAF6764611.1"/>
    <property type="molecule type" value="Genomic_DNA"/>
</dbReference>
<feature type="region of interest" description="Disordered" evidence="1">
    <location>
        <begin position="89"/>
        <end position="271"/>
    </location>
</feature>
<comment type="caution">
    <text evidence="2">The sequence shown here is derived from an EMBL/GenBank/DDBJ whole genome shotgun (WGS) entry which is preliminary data.</text>
</comment>
<feature type="compositionally biased region" description="Low complexity" evidence="1">
    <location>
        <begin position="109"/>
        <end position="118"/>
    </location>
</feature>
<evidence type="ECO:0000256" key="1">
    <source>
        <dbReference type="SAM" id="MobiDB-lite"/>
    </source>
</evidence>
<dbReference type="AlphaFoldDB" id="A0A8H6IIU0"/>
<name>A0A8H6IIU0_9AGAR</name>
<evidence type="ECO:0000313" key="3">
    <source>
        <dbReference type="Proteomes" id="UP000521943"/>
    </source>
</evidence>
<keyword evidence="3" id="KW-1185">Reference proteome</keyword>
<gene>
    <name evidence="2" type="ORF">DFP72DRAFT_839680</name>
</gene>
<proteinExistence type="predicted"/>
<protein>
    <submittedName>
        <fullName evidence="2">Uncharacterized protein</fullName>
    </submittedName>
</protein>
<feature type="compositionally biased region" description="Acidic residues" evidence="1">
    <location>
        <begin position="242"/>
        <end position="268"/>
    </location>
</feature>
<dbReference type="Proteomes" id="UP000521943">
    <property type="component" value="Unassembled WGS sequence"/>
</dbReference>
<feature type="compositionally biased region" description="Low complexity" evidence="1">
    <location>
        <begin position="484"/>
        <end position="497"/>
    </location>
</feature>
<accession>A0A8H6IIU0</accession>
<sequence>MADPSLALAADLVQNLHALTTQPTWGPAKLNAFYDQSISMLTLIHRNPLLTQHPNFPAFRDYLAYYFSRATSDVNNRRSLTTALGVQWNAPGFPPPPPLDWSTSPAPGPVKGSAASAAKKGRGPVPAPVARMSANTSSSKAAASSSRQKVLPAREKASGRPEPYSMGDVLSVGRRTVAAGQGSSASGVSAAKRKSSNDTGPPLLKKVKIEPTPLLKGKARADPSSPQAPPRRSRQVPKQTDEVLEIDDFDPLDDSSASSEDESSDAEDPQYSREQLVAAKQAADFADNQYAMAEVLQRLVPPSELLSSRSDVKLLKRVDVPGAKPLNFPPCGRCIARGVPQECQPHATRTGNKCAPCFKASQACSWSPSARPPKVSLAQVKEMEFFTSQTASVNNTNRAFHTLTAEHALYEEMRKLCEFQALKLDAAQSFLANLLNATRDYGSGELSQSIASKAWFDAARDRGTSAGTVSFPIVDPKNFITPSTKTLPSSSSSAALSGEVLPLSGSGSQVGDEVSFEQEQEDSVRGGNALPDDEEEGEASVDAQDAPPVA</sequence>
<evidence type="ECO:0000313" key="2">
    <source>
        <dbReference type="EMBL" id="KAF6764611.1"/>
    </source>
</evidence>
<feature type="region of interest" description="Disordered" evidence="1">
    <location>
        <begin position="484"/>
        <end position="550"/>
    </location>
</feature>
<feature type="compositionally biased region" description="Low complexity" evidence="1">
    <location>
        <begin position="177"/>
        <end position="190"/>
    </location>
</feature>